<evidence type="ECO:0000313" key="2">
    <source>
        <dbReference type="EMBL" id="CAG9934120.1"/>
    </source>
</evidence>
<feature type="domain" description="Transposase zinc-ribbon" evidence="1">
    <location>
        <begin position="22"/>
        <end position="46"/>
    </location>
</feature>
<proteinExistence type="predicted"/>
<name>A0ABM8Z2K6_9PROT</name>
<dbReference type="EMBL" id="OU912926">
    <property type="protein sequence ID" value="CAG9934120.1"/>
    <property type="molecule type" value="Genomic_DNA"/>
</dbReference>
<evidence type="ECO:0000259" key="1">
    <source>
        <dbReference type="Pfam" id="PF12760"/>
    </source>
</evidence>
<protein>
    <recommendedName>
        <fullName evidence="1">Transposase zinc-ribbon domain-containing protein</fullName>
    </recommendedName>
</protein>
<keyword evidence="3" id="KW-1185">Reference proteome</keyword>
<organism evidence="2 3">
    <name type="scientific">Candidatus Nitrotoga arctica</name>
    <dbReference type="NCBI Taxonomy" id="453162"/>
    <lineage>
        <taxon>Bacteria</taxon>
        <taxon>Pseudomonadati</taxon>
        <taxon>Pseudomonadota</taxon>
        <taxon>Betaproteobacteria</taxon>
        <taxon>Nitrosomonadales</taxon>
        <taxon>Gallionellaceae</taxon>
        <taxon>Candidatus Nitrotoga</taxon>
    </lineage>
</organism>
<dbReference type="Pfam" id="PF12760">
    <property type="entry name" value="Zn_ribbon_IS1595"/>
    <property type="match status" value="1"/>
</dbReference>
<accession>A0ABM8Z2K6</accession>
<sequence length="50" mass="5537">MGINKIQFQKGLSMTGFMENYGTEDKCYAALVASRWPAGFVCPKCGRYAP</sequence>
<evidence type="ECO:0000313" key="3">
    <source>
        <dbReference type="Proteomes" id="UP000839052"/>
    </source>
</evidence>
<dbReference type="InterPro" id="IPR024442">
    <property type="entry name" value="Transposase_Zn_ribbon"/>
</dbReference>
<dbReference type="Proteomes" id="UP000839052">
    <property type="component" value="Chromosome"/>
</dbReference>
<reference evidence="2 3" key="1">
    <citation type="submission" date="2021-10" db="EMBL/GenBank/DDBJ databases">
        <authorList>
            <person name="Koch H."/>
        </authorList>
    </citation>
    <scope>NUCLEOTIDE SEQUENCE [LARGE SCALE GENOMIC DNA]</scope>
    <source>
        <strain evidence="2">6680</strain>
    </source>
</reference>
<gene>
    <name evidence="2" type="ORF">NTG6680_2871</name>
</gene>